<name>A0A1X7VSU6_AMPQE</name>
<reference evidence="3" key="1">
    <citation type="submission" date="2017-05" db="UniProtKB">
        <authorList>
            <consortium name="EnsemblMetazoa"/>
        </authorList>
    </citation>
    <scope>IDENTIFICATION</scope>
</reference>
<dbReference type="PROSITE" id="PS50804">
    <property type="entry name" value="SCAN_BOX"/>
    <property type="match status" value="1"/>
</dbReference>
<sequence length="187" mass="21590">MLTWNTDLADKWLVSCTTREEVIDCVILEQFVNVLPEEASTWVKERKPSSSKEAGDKGGPKEAEEEQRDGDQPQEERNNYSWLDVGLQFAEDMFLQEGKLRKKQTRLQKKEEQYEHAREKTKESVVSHIIGMRERMQAVSELVRKNAEKQLARQKRWYDGTAGERELSPEEKVLVLLPASGGELLAQ</sequence>
<protein>
    <recommendedName>
        <fullName evidence="2">SCAN box domain-containing protein</fullName>
    </recommendedName>
</protein>
<dbReference type="AlphaFoldDB" id="A0A1X7VSU6"/>
<evidence type="ECO:0000259" key="2">
    <source>
        <dbReference type="PROSITE" id="PS50804"/>
    </source>
</evidence>
<dbReference type="InterPro" id="IPR038269">
    <property type="entry name" value="SCAN_sf"/>
</dbReference>
<feature type="region of interest" description="Disordered" evidence="1">
    <location>
        <begin position="42"/>
        <end position="79"/>
    </location>
</feature>
<dbReference type="SUPFAM" id="SSF47353">
    <property type="entry name" value="Retrovirus capsid dimerization domain-like"/>
    <property type="match status" value="1"/>
</dbReference>
<evidence type="ECO:0000256" key="1">
    <source>
        <dbReference type="SAM" id="MobiDB-lite"/>
    </source>
</evidence>
<proteinExistence type="predicted"/>
<accession>A0A1X7VSU6</accession>
<organism evidence="3">
    <name type="scientific">Amphimedon queenslandica</name>
    <name type="common">Sponge</name>
    <dbReference type="NCBI Taxonomy" id="400682"/>
    <lineage>
        <taxon>Eukaryota</taxon>
        <taxon>Metazoa</taxon>
        <taxon>Porifera</taxon>
        <taxon>Demospongiae</taxon>
        <taxon>Heteroscleromorpha</taxon>
        <taxon>Haplosclerida</taxon>
        <taxon>Niphatidae</taxon>
        <taxon>Amphimedon</taxon>
    </lineage>
</organism>
<dbReference type="OrthoDB" id="6077919at2759"/>
<evidence type="ECO:0000313" key="3">
    <source>
        <dbReference type="EnsemblMetazoa" id="Aqu2.1.43157_001"/>
    </source>
</evidence>
<feature type="compositionally biased region" description="Basic and acidic residues" evidence="1">
    <location>
        <begin position="69"/>
        <end position="78"/>
    </location>
</feature>
<dbReference type="Gene3D" id="1.10.4020.10">
    <property type="entry name" value="DNA breaking-rejoining enzymes"/>
    <property type="match status" value="1"/>
</dbReference>
<dbReference type="InParanoid" id="A0A1X7VSU6"/>
<feature type="domain" description="SCAN box" evidence="2">
    <location>
        <begin position="18"/>
        <end position="54"/>
    </location>
</feature>
<dbReference type="EnsemblMetazoa" id="Aqu2.1.43157_001">
    <property type="protein sequence ID" value="Aqu2.1.43157_001"/>
    <property type="gene ID" value="Aqu2.1.43157"/>
</dbReference>
<feature type="compositionally biased region" description="Basic and acidic residues" evidence="1">
    <location>
        <begin position="43"/>
        <end position="62"/>
    </location>
</feature>
<dbReference type="Pfam" id="PF02023">
    <property type="entry name" value="SCAN"/>
    <property type="match status" value="1"/>
</dbReference>
<dbReference type="InterPro" id="IPR003309">
    <property type="entry name" value="SCAN_dom"/>
</dbReference>